<dbReference type="InParanoid" id="A0A316VWK4"/>
<comment type="catalytic activity">
    <reaction evidence="1 8">
        <text>[protein]-peptidylproline (omega=180) = [protein]-peptidylproline (omega=0)</text>
        <dbReference type="Rhea" id="RHEA:16237"/>
        <dbReference type="Rhea" id="RHEA-COMP:10747"/>
        <dbReference type="Rhea" id="RHEA-COMP:10748"/>
        <dbReference type="ChEBI" id="CHEBI:83833"/>
        <dbReference type="ChEBI" id="CHEBI:83834"/>
        <dbReference type="EC" id="5.2.1.8"/>
    </reaction>
</comment>
<dbReference type="EC" id="5.2.1.8" evidence="8"/>
<dbReference type="GO" id="GO:0008160">
    <property type="term" value="F:protein tyrosine phosphatase activator activity"/>
    <property type="evidence" value="ECO:0007669"/>
    <property type="project" value="TreeGrafter"/>
</dbReference>
<accession>A0A316VWK4</accession>
<feature type="compositionally biased region" description="Polar residues" evidence="9">
    <location>
        <begin position="40"/>
        <end position="51"/>
    </location>
</feature>
<dbReference type="Proteomes" id="UP000245783">
    <property type="component" value="Unassembled WGS sequence"/>
</dbReference>
<evidence type="ECO:0000256" key="4">
    <source>
        <dbReference type="ARBA" id="ARBA00022490"/>
    </source>
</evidence>
<protein>
    <recommendedName>
        <fullName evidence="8">Serine/threonine-protein phosphatase 2A activator</fullName>
        <ecNumber evidence="8">5.2.1.8</ecNumber>
    </recommendedName>
    <alternativeName>
        <fullName evidence="8">Phosphotyrosyl phosphatase activator</fullName>
    </alternativeName>
</protein>
<comment type="subcellular location">
    <subcellularLocation>
        <location evidence="2 8">Cytoplasm</location>
    </subcellularLocation>
</comment>
<dbReference type="CDD" id="cd04087">
    <property type="entry name" value="PTPA"/>
    <property type="match status" value="1"/>
</dbReference>
<evidence type="ECO:0000256" key="9">
    <source>
        <dbReference type="SAM" id="MobiDB-lite"/>
    </source>
</evidence>
<evidence type="ECO:0000256" key="8">
    <source>
        <dbReference type="RuleBase" id="RU361210"/>
    </source>
</evidence>
<feature type="region of interest" description="Disordered" evidence="9">
    <location>
        <begin position="32"/>
        <end position="99"/>
    </location>
</feature>
<dbReference type="Pfam" id="PF03095">
    <property type="entry name" value="PTPA"/>
    <property type="match status" value="1"/>
</dbReference>
<evidence type="ECO:0000256" key="3">
    <source>
        <dbReference type="ARBA" id="ARBA00011019"/>
    </source>
</evidence>
<evidence type="ECO:0000256" key="6">
    <source>
        <dbReference type="ARBA" id="ARBA00023235"/>
    </source>
</evidence>
<dbReference type="AlphaFoldDB" id="A0A316VWK4"/>
<evidence type="ECO:0000313" key="10">
    <source>
        <dbReference type="EMBL" id="PWN41684.1"/>
    </source>
</evidence>
<dbReference type="GeneID" id="37036071"/>
<dbReference type="InterPro" id="IPR004327">
    <property type="entry name" value="Phstyr_phstse_ac"/>
</dbReference>
<dbReference type="PANTHER" id="PTHR10012:SF5">
    <property type="entry name" value="SERINE_THREONINE-PROTEIN PHOSPHATASE 2A ACTIVATOR 2"/>
    <property type="match status" value="1"/>
</dbReference>
<keyword evidence="11" id="KW-1185">Reference proteome</keyword>
<evidence type="ECO:0000256" key="7">
    <source>
        <dbReference type="ARBA" id="ARBA00025287"/>
    </source>
</evidence>
<feature type="compositionally biased region" description="Polar residues" evidence="9">
    <location>
        <begin position="66"/>
        <end position="96"/>
    </location>
</feature>
<dbReference type="PANTHER" id="PTHR10012">
    <property type="entry name" value="SERINE/THREONINE-PROTEIN PHOSPHATASE 2A REGULATORY SUBUNIT B"/>
    <property type="match status" value="1"/>
</dbReference>
<dbReference type="RefSeq" id="XP_025368844.1">
    <property type="nucleotide sequence ID" value="XM_025514201.1"/>
</dbReference>
<comment type="similarity">
    <text evidence="3 8">Belongs to the PTPA-type PPIase family.</text>
</comment>
<dbReference type="EMBL" id="KZ819389">
    <property type="protein sequence ID" value="PWN41684.1"/>
    <property type="molecule type" value="Genomic_DNA"/>
</dbReference>
<keyword evidence="4 8" id="KW-0963">Cytoplasm</keyword>
<evidence type="ECO:0000256" key="2">
    <source>
        <dbReference type="ARBA" id="ARBA00004496"/>
    </source>
</evidence>
<keyword evidence="5 8" id="KW-0697">Rotamase</keyword>
<dbReference type="STRING" id="1522189.A0A316VWK4"/>
<dbReference type="GO" id="GO:0005737">
    <property type="term" value="C:cytoplasm"/>
    <property type="evidence" value="ECO:0007669"/>
    <property type="project" value="UniProtKB-SubCell"/>
</dbReference>
<dbReference type="FunCoup" id="A0A316VWK4">
    <property type="interactions" value="54"/>
</dbReference>
<reference evidence="10 11" key="1">
    <citation type="journal article" date="2018" name="Mol. Biol. Evol.">
        <title>Broad Genomic Sampling Reveals a Smut Pathogenic Ancestry of the Fungal Clade Ustilaginomycotina.</title>
        <authorList>
            <person name="Kijpornyongpan T."/>
            <person name="Mondo S.J."/>
            <person name="Barry K."/>
            <person name="Sandor L."/>
            <person name="Lee J."/>
            <person name="Lipzen A."/>
            <person name="Pangilinan J."/>
            <person name="LaButti K."/>
            <person name="Hainaut M."/>
            <person name="Henrissat B."/>
            <person name="Grigoriev I.V."/>
            <person name="Spatafora J.W."/>
            <person name="Aime M.C."/>
        </authorList>
    </citation>
    <scope>NUCLEOTIDE SEQUENCE [LARGE SCALE GENOMIC DNA]</scope>
    <source>
        <strain evidence="10 11">MCA 4658</strain>
    </source>
</reference>
<evidence type="ECO:0000256" key="1">
    <source>
        <dbReference type="ARBA" id="ARBA00000971"/>
    </source>
</evidence>
<dbReference type="InterPro" id="IPR037218">
    <property type="entry name" value="PTPA_sf"/>
</dbReference>
<dbReference type="GO" id="GO:0007052">
    <property type="term" value="P:mitotic spindle organization"/>
    <property type="evidence" value="ECO:0007669"/>
    <property type="project" value="TreeGrafter"/>
</dbReference>
<dbReference type="GO" id="GO:0003755">
    <property type="term" value="F:peptidyl-prolyl cis-trans isomerase activity"/>
    <property type="evidence" value="ECO:0007669"/>
    <property type="project" value="UniProtKB-KW"/>
</dbReference>
<dbReference type="GO" id="GO:0000159">
    <property type="term" value="C:protein phosphatase type 2A complex"/>
    <property type="evidence" value="ECO:0007669"/>
    <property type="project" value="TreeGrafter"/>
</dbReference>
<name>A0A316VWK4_9BASI</name>
<sequence length="517" mass="56292">MTPSADVAAPPLGSSSSKLDLLTSKLRAKRFDNDGAASAFRTNNLQGTSVPMPSAVQPSADGEGSALSSHTTATKSPASSLPVTEVNSAPAESTEFSPFDPKILRLDQAEAQQAPIVVPKKRIINPRQLDRWRDSGSIKQLGAWIAVCNEAVVGKKLRQEVHLSPATQAILGILDSIQALVVETPADKSSSSRFGNAAFRDLYAKITDRSASLHERIPGLKQEAIKEIKVYFDESWGNARRIDYGSGMELNFACWLYCLTKLSVFDLEKDAPAIVLKVFWRYIGVMRSIQSTYWLEPAGSHGVWGLDDYHFLPFLWGSAQLRDHKHLRPKAIHDAEIVEEFSADYMYLACIRFINGIKTASLRWHSPMLDDISGVRTWYKVNSGMQKMYLAEVLLKLPIAQHIFFGSLLPFPAPRTAADEADDEAALRSAEGGGAQEDEHGHIHVKVSDGAAPHGHAAIGNGEGQAAGWGDCCGIPIPSAFAAAEQEKMRSAGNREIGVNPTSNTGFASNVRRVPFD</sequence>
<organism evidence="10 11">
    <name type="scientific">Ceraceosorus guamensis</name>
    <dbReference type="NCBI Taxonomy" id="1522189"/>
    <lineage>
        <taxon>Eukaryota</taxon>
        <taxon>Fungi</taxon>
        <taxon>Dikarya</taxon>
        <taxon>Basidiomycota</taxon>
        <taxon>Ustilaginomycotina</taxon>
        <taxon>Exobasidiomycetes</taxon>
        <taxon>Ceraceosorales</taxon>
        <taxon>Ceraceosoraceae</taxon>
        <taxon>Ceraceosorus</taxon>
    </lineage>
</organism>
<evidence type="ECO:0000313" key="11">
    <source>
        <dbReference type="Proteomes" id="UP000245783"/>
    </source>
</evidence>
<keyword evidence="6 8" id="KW-0413">Isomerase</keyword>
<dbReference type="InterPro" id="IPR043170">
    <property type="entry name" value="PTPA_C_lid"/>
</dbReference>
<dbReference type="GO" id="GO:0005634">
    <property type="term" value="C:nucleus"/>
    <property type="evidence" value="ECO:0007669"/>
    <property type="project" value="TreeGrafter"/>
</dbReference>
<evidence type="ECO:0000256" key="5">
    <source>
        <dbReference type="ARBA" id="ARBA00023110"/>
    </source>
</evidence>
<dbReference type="OrthoDB" id="16120at2759"/>
<dbReference type="SUPFAM" id="SSF140984">
    <property type="entry name" value="PTPA-like"/>
    <property type="match status" value="1"/>
</dbReference>
<dbReference type="FunFam" id="1.20.120.1150:FF:000002">
    <property type="entry name" value="Serine/threonine-protein phosphatase 2A activator"/>
    <property type="match status" value="1"/>
</dbReference>
<dbReference type="Gene3D" id="1.20.120.1150">
    <property type="match status" value="1"/>
</dbReference>
<feature type="region of interest" description="Disordered" evidence="9">
    <location>
        <begin position="493"/>
        <end position="517"/>
    </location>
</feature>
<comment type="function">
    <text evidence="7">PPIases accelerate the folding of proteins. It catalyzes the cis-trans isomerization of proline imidic peptide bonds in oligopeptides. Acts as a regulatory subunit for PP2A-like phosphatases modulating their activity or substrate specificity, probably by inducing a conformational change in the catalytic subunit, a direct target of the PPIase. Can reactivate inactive phosphatase PP2A-phosphatase methylesterase complexes (PP2Ai) in presence of ATP and Mg(2+) by dissociating the inactive form from the complex.</text>
</comment>
<proteinExistence type="inferred from homology"/>
<gene>
    <name evidence="10" type="ORF">IE81DRAFT_324309</name>
</gene>